<name>A0AAP0N058_9ROSI</name>
<dbReference type="InterPro" id="IPR019787">
    <property type="entry name" value="Znf_PHD-finger"/>
</dbReference>
<dbReference type="SUPFAM" id="SSF52743">
    <property type="entry name" value="Subtilisin-like"/>
    <property type="match status" value="1"/>
</dbReference>
<dbReference type="GO" id="GO:0009908">
    <property type="term" value="P:flower development"/>
    <property type="evidence" value="ECO:0007669"/>
    <property type="project" value="UniProtKB-KW"/>
</dbReference>
<keyword evidence="5" id="KW-0479">Metal-binding</keyword>
<dbReference type="InterPro" id="IPR037045">
    <property type="entry name" value="S8pro/Inhibitor_I9_sf"/>
</dbReference>
<protein>
    <submittedName>
        <fullName evidence="23">Uncharacterized protein</fullName>
    </submittedName>
</protein>
<dbReference type="GO" id="GO:0005576">
    <property type="term" value="C:extracellular region"/>
    <property type="evidence" value="ECO:0007669"/>
    <property type="project" value="UniProtKB-SubCell"/>
</dbReference>
<dbReference type="PROSITE" id="PS00136">
    <property type="entry name" value="SUBTILASE_ASP"/>
    <property type="match status" value="1"/>
</dbReference>
<dbReference type="SMART" id="SM00439">
    <property type="entry name" value="BAH"/>
    <property type="match status" value="1"/>
</dbReference>
<keyword evidence="4 19" id="KW-0645">Protease</keyword>
<dbReference type="AlphaFoldDB" id="A0AAP0N058"/>
<evidence type="ECO:0000313" key="24">
    <source>
        <dbReference type="Proteomes" id="UP001428341"/>
    </source>
</evidence>
<evidence type="ECO:0000256" key="6">
    <source>
        <dbReference type="ARBA" id="ARBA00022729"/>
    </source>
</evidence>
<evidence type="ECO:0000256" key="16">
    <source>
        <dbReference type="ARBA" id="ARBA00060739"/>
    </source>
</evidence>
<dbReference type="InterPro" id="IPR041469">
    <property type="entry name" value="Subtilisin-like_FN3"/>
</dbReference>
<dbReference type="SMART" id="SM00249">
    <property type="entry name" value="PHD"/>
    <property type="match status" value="1"/>
</dbReference>
<dbReference type="PROSITE" id="PS51038">
    <property type="entry name" value="BAH"/>
    <property type="match status" value="1"/>
</dbReference>
<dbReference type="Gene3D" id="3.40.50.200">
    <property type="entry name" value="Peptidase S8/S53 domain"/>
    <property type="match status" value="1"/>
</dbReference>
<dbReference type="GO" id="GO:2000028">
    <property type="term" value="P:regulation of photoperiodism, flowering"/>
    <property type="evidence" value="ECO:0007669"/>
    <property type="project" value="UniProtKB-ARBA"/>
</dbReference>
<dbReference type="InterPro" id="IPR036852">
    <property type="entry name" value="Peptidase_S8/S53_dom_sf"/>
</dbReference>
<evidence type="ECO:0000256" key="7">
    <source>
        <dbReference type="ARBA" id="ARBA00022771"/>
    </source>
</evidence>
<dbReference type="InterPro" id="IPR000209">
    <property type="entry name" value="Peptidase_S8/S53_dom"/>
</dbReference>
<keyword evidence="12" id="KW-0287">Flowering</keyword>
<dbReference type="Proteomes" id="UP001428341">
    <property type="component" value="Unassembled WGS sequence"/>
</dbReference>
<keyword evidence="8 19" id="KW-0378">Hydrolase</keyword>
<evidence type="ECO:0000256" key="3">
    <source>
        <dbReference type="ARBA" id="ARBA00011073"/>
    </source>
</evidence>
<dbReference type="InterPro" id="IPR001965">
    <property type="entry name" value="Znf_PHD"/>
</dbReference>
<keyword evidence="24" id="KW-1185">Reference proteome</keyword>
<evidence type="ECO:0000256" key="12">
    <source>
        <dbReference type="ARBA" id="ARBA00023089"/>
    </source>
</evidence>
<evidence type="ECO:0000256" key="4">
    <source>
        <dbReference type="ARBA" id="ARBA00022670"/>
    </source>
</evidence>
<evidence type="ECO:0000256" key="10">
    <source>
        <dbReference type="ARBA" id="ARBA00022833"/>
    </source>
</evidence>
<keyword evidence="13" id="KW-0804">Transcription</keyword>
<dbReference type="SUPFAM" id="SSF57903">
    <property type="entry name" value="FYVE/PHD zinc finger"/>
    <property type="match status" value="1"/>
</dbReference>
<keyword evidence="9 19" id="KW-0720">Serine protease</keyword>
<dbReference type="Pfam" id="PF17766">
    <property type="entry name" value="fn3_6"/>
    <property type="match status" value="1"/>
</dbReference>
<keyword evidence="14" id="KW-0325">Glycoprotein</keyword>
<dbReference type="GO" id="GO:0004252">
    <property type="term" value="F:serine-type endopeptidase activity"/>
    <property type="evidence" value="ECO:0007669"/>
    <property type="project" value="UniProtKB-UniRule"/>
</dbReference>
<evidence type="ECO:0000256" key="18">
    <source>
        <dbReference type="PROSITE-ProRule" id="PRU00146"/>
    </source>
</evidence>
<dbReference type="PROSITE" id="PS51892">
    <property type="entry name" value="SUBTILASE"/>
    <property type="match status" value="1"/>
</dbReference>
<feature type="active site" description="Charge relay system" evidence="17 19">
    <location>
        <position position="527"/>
    </location>
</feature>
<comment type="similarity">
    <text evidence="16">Belongs to the SHL1/EBS protein family.</text>
</comment>
<dbReference type="InterPro" id="IPR019786">
    <property type="entry name" value="Zinc_finger_PHD-type_CS"/>
</dbReference>
<dbReference type="InterPro" id="IPR043151">
    <property type="entry name" value="BAH_sf"/>
</dbReference>
<evidence type="ECO:0000256" key="5">
    <source>
        <dbReference type="ARBA" id="ARBA00022723"/>
    </source>
</evidence>
<proteinExistence type="inferred from homology"/>
<dbReference type="Pfam" id="PF00628">
    <property type="entry name" value="PHD"/>
    <property type="match status" value="1"/>
</dbReference>
<evidence type="ECO:0000256" key="1">
    <source>
        <dbReference type="ARBA" id="ARBA00004123"/>
    </source>
</evidence>
<dbReference type="InterPro" id="IPR011011">
    <property type="entry name" value="Znf_FYVE_PHD"/>
</dbReference>
<reference evidence="23 24" key="1">
    <citation type="submission" date="2024-05" db="EMBL/GenBank/DDBJ databases">
        <title>Haplotype-resolved chromosome-level genome assembly of Huyou (Citrus changshanensis).</title>
        <authorList>
            <person name="Miao C."/>
            <person name="Chen W."/>
            <person name="Wu Y."/>
            <person name="Wang L."/>
            <person name="Zhao S."/>
            <person name="Grierson D."/>
            <person name="Xu C."/>
            <person name="Chen K."/>
        </authorList>
    </citation>
    <scope>NUCLEOTIDE SEQUENCE [LARGE SCALE GENOMIC DNA]</scope>
    <source>
        <strain evidence="23">01-14</strain>
        <tissue evidence="23">Leaf</tissue>
    </source>
</reference>
<dbReference type="GO" id="GO:0045814">
    <property type="term" value="P:negative regulation of gene expression, epigenetic"/>
    <property type="evidence" value="ECO:0007669"/>
    <property type="project" value="UniProtKB-ARBA"/>
</dbReference>
<dbReference type="PANTHER" id="PTHR10795">
    <property type="entry name" value="PROPROTEIN CONVERTASE SUBTILISIN/KEXIN"/>
    <property type="match status" value="1"/>
</dbReference>
<dbReference type="Gene3D" id="2.30.30.490">
    <property type="match status" value="1"/>
</dbReference>
<evidence type="ECO:0000313" key="23">
    <source>
        <dbReference type="EMBL" id="KAK9224149.1"/>
    </source>
</evidence>
<evidence type="ECO:0000259" key="22">
    <source>
        <dbReference type="PROSITE" id="PS51038"/>
    </source>
</evidence>
<dbReference type="GO" id="GO:0000976">
    <property type="term" value="F:transcription cis-regulatory region binding"/>
    <property type="evidence" value="ECO:0007669"/>
    <property type="project" value="UniProtKB-ARBA"/>
</dbReference>
<dbReference type="GO" id="GO:0005634">
    <property type="term" value="C:nucleus"/>
    <property type="evidence" value="ECO:0007669"/>
    <property type="project" value="UniProtKB-SubCell"/>
</dbReference>
<dbReference type="CDD" id="cd04852">
    <property type="entry name" value="Peptidases_S8_3"/>
    <property type="match status" value="1"/>
</dbReference>
<dbReference type="InterPro" id="IPR013083">
    <property type="entry name" value="Znf_RING/FYVE/PHD"/>
</dbReference>
<evidence type="ECO:0000256" key="11">
    <source>
        <dbReference type="ARBA" id="ARBA00023015"/>
    </source>
</evidence>
<dbReference type="CDD" id="cd04714">
    <property type="entry name" value="BAH_BAHCC1"/>
    <property type="match status" value="1"/>
</dbReference>
<feature type="active site" description="Charge relay system" evidence="17 19">
    <location>
        <position position="454"/>
    </location>
</feature>
<dbReference type="FunFam" id="2.30.30.490:FF:000019">
    <property type="entry name" value="Chromatin remodeling protein EBS"/>
    <property type="match status" value="1"/>
</dbReference>
<comment type="subcellular location">
    <subcellularLocation>
        <location evidence="1">Nucleus</location>
    </subcellularLocation>
    <subcellularLocation>
        <location evidence="2">Secreted</location>
    </subcellularLocation>
</comment>
<dbReference type="PROSITE" id="PS00138">
    <property type="entry name" value="SUBTILASE_SER"/>
    <property type="match status" value="1"/>
</dbReference>
<evidence type="ECO:0000256" key="19">
    <source>
        <dbReference type="PROSITE-ProRule" id="PRU01240"/>
    </source>
</evidence>
<comment type="similarity">
    <text evidence="3 19 20">Belongs to the peptidase S8 family.</text>
</comment>
<evidence type="ECO:0000256" key="14">
    <source>
        <dbReference type="ARBA" id="ARBA00023180"/>
    </source>
</evidence>
<sequence length="1110" mass="120502">MAKTRPGIPTKTKTGKRDLESYTIRGTNKIVRVGDCVLMRPSDTGKPPYVARIEKIESDARNNVKVRVRWYYRPEESLGGRRQFHGAKELFLSDHYDVQSAHTIEGKCIVHSFKNYTKLENVGAEDYYCRFEYKAASGGFTPDRVAVYCKCEMPYNPDDLMVQCEGCKDWYHPACVGMTIEEAKKLEHFVCTECSSDDDIKRTQNGFSSSPAADVKMKISVTVVSAYTWKEFKDPGSNPTHTKGWSPSGEKDEYILREFWCNSEATHLPVLACRMLLYLANSSSSHNSSVNMANKANISANSSSCAALLVLAISFIGCFAEERDIYLVLIEGEPLAFHGSDDKRRFDLNSDAYKGQAKRLMHSHDRILQSTLEIGSYNKLYSFKYTVNGFAVHLTPTQAKKLENAPQVKLVERDRRAKLMTSYTPQFLGLPQGVWTQRGGDKNAGEGIVIGFVDTGINPSHPSFANYNPFEPNISHFSGDCETGPRFPLSSCNGKIVSARFFSAGAQAVATLNTSVDFLSPFDAVGHGSHVASTAAGNAGVPVVVDGFFYGLASGMAPCARIAVYKAMYPTVGTLADVIAAIDQATMDGVDILTLSIGPDEPPRDTITMLGIFDVLMLFARRAGVFVVQAAGNQGPAPSTVVSYSPWAVAAAACTTDRIYPGSLLLGNGLKLGGVGLSGPTCGRPLFLSKLVLARDVILRVNGTFPRTPQYIEECQYPEAFEPSLVQGSVVICTFSDGFYNQTSTLTAVINTAITLGFMGFILIANSHYGDFVAEPIPFAVPGILIPKVSTSEIILQYYELQTHRDERGVAIKFNAQAGIGEGRVASFEGRAPIVSRFSSRGPDFTDLSRNPTDVLKPDVIAPGHQIWAAWSPVSALDPMLTGCNFALLSGTSMATPHIAGIAALIKQHNPSWTPTMIASAISSTATKYDNYGQLIMAEGFEITSTYNSTHFDFGSGLVSATRALDPGLVLSVEFEDYISFLCSLADTDPVSIKAATGIWCNHSLSHPANLNLPSVTVSAVAKSLILQRSLKNVGNKTETYLTSVVHPNGTTVSLYPPWFTIAPQGTQDLAIQFNVTQAIGDFSFGEIVLTGSLNHIVRIPLSVKPVSIF</sequence>
<evidence type="ECO:0000256" key="17">
    <source>
        <dbReference type="PIRSR" id="PIRSR615500-1"/>
    </source>
</evidence>
<dbReference type="PROSITE" id="PS50016">
    <property type="entry name" value="ZF_PHD_2"/>
    <property type="match status" value="1"/>
</dbReference>
<keyword evidence="15" id="KW-0539">Nucleus</keyword>
<evidence type="ECO:0000256" key="20">
    <source>
        <dbReference type="RuleBase" id="RU003355"/>
    </source>
</evidence>
<feature type="active site" description="Charge relay system" evidence="17 19">
    <location>
        <position position="893"/>
    </location>
</feature>
<dbReference type="Gene3D" id="2.60.40.2310">
    <property type="match status" value="1"/>
</dbReference>
<keyword evidence="6" id="KW-0732">Signal</keyword>
<evidence type="ECO:0000256" key="8">
    <source>
        <dbReference type="ARBA" id="ARBA00022801"/>
    </source>
</evidence>
<dbReference type="Pfam" id="PF00082">
    <property type="entry name" value="Peptidase_S8"/>
    <property type="match status" value="1"/>
</dbReference>
<dbReference type="GO" id="GO:0008270">
    <property type="term" value="F:zinc ion binding"/>
    <property type="evidence" value="ECO:0007669"/>
    <property type="project" value="UniProtKB-KW"/>
</dbReference>
<dbReference type="InterPro" id="IPR010259">
    <property type="entry name" value="S8pro/Inhibitor_I9"/>
</dbReference>
<dbReference type="Gene3D" id="3.30.70.80">
    <property type="entry name" value="Peptidase S8 propeptide/proteinase inhibitor I9"/>
    <property type="match status" value="1"/>
</dbReference>
<feature type="domain" description="PHD-type" evidence="21">
    <location>
        <begin position="146"/>
        <end position="197"/>
    </location>
</feature>
<dbReference type="PROSITE" id="PS01359">
    <property type="entry name" value="ZF_PHD_1"/>
    <property type="match status" value="1"/>
</dbReference>
<evidence type="ECO:0000256" key="13">
    <source>
        <dbReference type="ARBA" id="ARBA00023163"/>
    </source>
</evidence>
<evidence type="ECO:0000256" key="15">
    <source>
        <dbReference type="ARBA" id="ARBA00023242"/>
    </source>
</evidence>
<dbReference type="FunFam" id="3.30.40.10:FF:000561">
    <property type="entry name" value="Bromo-adjacent homology (BAH) domain-containing protein"/>
    <property type="match status" value="1"/>
</dbReference>
<dbReference type="EMBL" id="JBCGBO010000002">
    <property type="protein sequence ID" value="KAK9224149.1"/>
    <property type="molecule type" value="Genomic_DNA"/>
</dbReference>
<dbReference type="GO" id="GO:0006508">
    <property type="term" value="P:proteolysis"/>
    <property type="evidence" value="ECO:0007669"/>
    <property type="project" value="UniProtKB-KW"/>
</dbReference>
<evidence type="ECO:0000259" key="21">
    <source>
        <dbReference type="PROSITE" id="PS50016"/>
    </source>
</evidence>
<dbReference type="GO" id="GO:0140002">
    <property type="term" value="F:histone H3K4me3 reader activity"/>
    <property type="evidence" value="ECO:0007669"/>
    <property type="project" value="UniProtKB-ARBA"/>
</dbReference>
<organism evidence="23 24">
    <name type="scientific">Citrus x changshan-huyou</name>
    <dbReference type="NCBI Taxonomy" id="2935761"/>
    <lineage>
        <taxon>Eukaryota</taxon>
        <taxon>Viridiplantae</taxon>
        <taxon>Streptophyta</taxon>
        <taxon>Embryophyta</taxon>
        <taxon>Tracheophyta</taxon>
        <taxon>Spermatophyta</taxon>
        <taxon>Magnoliopsida</taxon>
        <taxon>eudicotyledons</taxon>
        <taxon>Gunneridae</taxon>
        <taxon>Pentapetalae</taxon>
        <taxon>rosids</taxon>
        <taxon>malvids</taxon>
        <taxon>Sapindales</taxon>
        <taxon>Rutaceae</taxon>
        <taxon>Aurantioideae</taxon>
        <taxon>Citrus</taxon>
    </lineage>
</organism>
<dbReference type="PROSITE" id="PS00137">
    <property type="entry name" value="SUBTILASE_HIS"/>
    <property type="match status" value="1"/>
</dbReference>
<feature type="domain" description="BAH" evidence="22">
    <location>
        <begin position="29"/>
        <end position="144"/>
    </location>
</feature>
<dbReference type="InterPro" id="IPR023828">
    <property type="entry name" value="Peptidase_S8_Ser-AS"/>
</dbReference>
<dbReference type="InterPro" id="IPR034197">
    <property type="entry name" value="Peptidases_S8_3"/>
</dbReference>
<evidence type="ECO:0000256" key="2">
    <source>
        <dbReference type="ARBA" id="ARBA00004613"/>
    </source>
</evidence>
<dbReference type="InterPro" id="IPR045051">
    <property type="entry name" value="SBT"/>
</dbReference>
<keyword evidence="10" id="KW-0862">Zinc</keyword>
<accession>A0AAP0N058</accession>
<comment type="caution">
    <text evidence="23">The sequence shown here is derived from an EMBL/GenBank/DDBJ whole genome shotgun (WGS) entry which is preliminary data.</text>
</comment>
<keyword evidence="7 18" id="KW-0863">Zinc-finger</keyword>
<dbReference type="InterPro" id="IPR023827">
    <property type="entry name" value="Peptidase_S8_Asp-AS"/>
</dbReference>
<evidence type="ECO:0000256" key="9">
    <source>
        <dbReference type="ARBA" id="ARBA00022825"/>
    </source>
</evidence>
<dbReference type="InterPro" id="IPR022398">
    <property type="entry name" value="Peptidase_S8_His-AS"/>
</dbReference>
<dbReference type="Gene3D" id="3.50.30.30">
    <property type="match status" value="1"/>
</dbReference>
<dbReference type="Pfam" id="PF01426">
    <property type="entry name" value="BAH"/>
    <property type="match status" value="1"/>
</dbReference>
<dbReference type="SUPFAM" id="SSF54897">
    <property type="entry name" value="Protease propeptides/inhibitors"/>
    <property type="match status" value="1"/>
</dbReference>
<dbReference type="InterPro" id="IPR001025">
    <property type="entry name" value="BAH_dom"/>
</dbReference>
<dbReference type="PRINTS" id="PR00723">
    <property type="entry name" value="SUBTILISIN"/>
</dbReference>
<keyword evidence="11" id="KW-0805">Transcription regulation</keyword>
<dbReference type="Pfam" id="PF05922">
    <property type="entry name" value="Inhibitor_I9"/>
    <property type="match status" value="1"/>
</dbReference>
<dbReference type="Gene3D" id="3.30.40.10">
    <property type="entry name" value="Zinc/RING finger domain, C3HC4 (zinc finger)"/>
    <property type="match status" value="1"/>
</dbReference>
<dbReference type="InterPro" id="IPR015500">
    <property type="entry name" value="Peptidase_S8_subtilisin-rel"/>
</dbReference>
<dbReference type="GO" id="GO:0003682">
    <property type="term" value="F:chromatin binding"/>
    <property type="evidence" value="ECO:0007669"/>
    <property type="project" value="InterPro"/>
</dbReference>
<gene>
    <name evidence="23" type="ORF">WN944_012598</name>
</gene>